<sequence>MTLKRLRKKAESSSDEFDATNIIKQSKSDSESSSNDSDDSDEAPMLVDPDADAPPKFDIIRHSERYMLKREQEYLQKVPTVSTCSFIKLDVYGVK</sequence>
<organism evidence="4">
    <name type="scientific">Anisakis simplex</name>
    <name type="common">Herring worm</name>
    <dbReference type="NCBI Taxonomy" id="6269"/>
    <lineage>
        <taxon>Eukaryota</taxon>
        <taxon>Metazoa</taxon>
        <taxon>Ecdysozoa</taxon>
        <taxon>Nematoda</taxon>
        <taxon>Chromadorea</taxon>
        <taxon>Rhabditida</taxon>
        <taxon>Spirurina</taxon>
        <taxon>Ascaridomorpha</taxon>
        <taxon>Ascaridoidea</taxon>
        <taxon>Anisakidae</taxon>
        <taxon>Anisakis</taxon>
        <taxon>Anisakis simplex complex</taxon>
    </lineage>
</organism>
<evidence type="ECO:0000313" key="3">
    <source>
        <dbReference type="Proteomes" id="UP000267096"/>
    </source>
</evidence>
<dbReference type="Proteomes" id="UP000267096">
    <property type="component" value="Unassembled WGS sequence"/>
</dbReference>
<dbReference type="WBParaSite" id="ASIM_0001895301-mRNA-1">
    <property type="protein sequence ID" value="ASIM_0001895301-mRNA-1"/>
    <property type="gene ID" value="ASIM_0001895301"/>
</dbReference>
<reference evidence="4" key="1">
    <citation type="submission" date="2017-02" db="UniProtKB">
        <authorList>
            <consortium name="WormBaseParasite"/>
        </authorList>
    </citation>
    <scope>IDENTIFICATION</scope>
</reference>
<reference evidence="2 3" key="2">
    <citation type="submission" date="2018-11" db="EMBL/GenBank/DDBJ databases">
        <authorList>
            <consortium name="Pathogen Informatics"/>
        </authorList>
    </citation>
    <scope>NUCLEOTIDE SEQUENCE [LARGE SCALE GENOMIC DNA]</scope>
</reference>
<protein>
    <submittedName>
        <fullName evidence="4">Phosducin domain-containing protein</fullName>
    </submittedName>
</protein>
<dbReference type="AlphaFoldDB" id="A0A0M3KDA1"/>
<accession>A0A0M3KDA1</accession>
<evidence type="ECO:0000313" key="4">
    <source>
        <dbReference type="WBParaSite" id="ASIM_0001895301-mRNA-1"/>
    </source>
</evidence>
<dbReference type="EMBL" id="UYRR01035376">
    <property type="protein sequence ID" value="VDK64427.1"/>
    <property type="molecule type" value="Genomic_DNA"/>
</dbReference>
<evidence type="ECO:0000256" key="1">
    <source>
        <dbReference type="SAM" id="MobiDB-lite"/>
    </source>
</evidence>
<evidence type="ECO:0000313" key="2">
    <source>
        <dbReference type="EMBL" id="VDK64427.1"/>
    </source>
</evidence>
<feature type="region of interest" description="Disordered" evidence="1">
    <location>
        <begin position="1"/>
        <end position="56"/>
    </location>
</feature>
<keyword evidence="3" id="KW-1185">Reference proteome</keyword>
<proteinExistence type="predicted"/>
<gene>
    <name evidence="2" type="ORF">ASIM_LOCUS18349</name>
</gene>
<name>A0A0M3KDA1_ANISI</name>